<evidence type="ECO:0000313" key="8">
    <source>
        <dbReference type="Proteomes" id="UP000663832"/>
    </source>
</evidence>
<accession>A0A813U2P8</accession>
<dbReference type="PANTHER" id="PTHR10509">
    <property type="entry name" value="O-METHYLTRANSFERASE-RELATED"/>
    <property type="match status" value="1"/>
</dbReference>
<protein>
    <recommendedName>
        <fullName evidence="9">O-methyltransferase</fullName>
    </recommendedName>
</protein>
<dbReference type="Gene3D" id="3.40.50.150">
    <property type="entry name" value="Vaccinia Virus protein VP39"/>
    <property type="match status" value="1"/>
</dbReference>
<dbReference type="GO" id="GO:0032259">
    <property type="term" value="P:methylation"/>
    <property type="evidence" value="ECO:0007669"/>
    <property type="project" value="UniProtKB-KW"/>
</dbReference>
<keyword evidence="1" id="KW-0489">Methyltransferase</keyword>
<sequence length="224" mass="25588">MTNLIDIKSHLSNDPIDHYIMEHTFRPTKEQNELLEYTRSLPEKFALMIGSTDAAQFFQILIRIGQYKRCIEVGTLSGYTAMTMAMALPDDGLMVTLDIDDKYVRPDIWKKAGVENKIDLRIKPAIDALQDLLNEYGENSFDFIFIDGDKPNYVNYYDLCLRLVRSNGLIAIDNTLYTGFVADATKTDINTVTIRQLNDKIKLDQTVDVCQLRLGDGTTFVRKK</sequence>
<dbReference type="AlphaFoldDB" id="A0A813U2P8"/>
<dbReference type="InterPro" id="IPR002935">
    <property type="entry name" value="SAM_O-MeTrfase"/>
</dbReference>
<comment type="caution">
    <text evidence="6">The sequence shown here is derived from an EMBL/GenBank/DDBJ whole genome shotgun (WGS) entry which is preliminary data.</text>
</comment>
<organism evidence="6 8">
    <name type="scientific">Adineta steineri</name>
    <dbReference type="NCBI Taxonomy" id="433720"/>
    <lineage>
        <taxon>Eukaryota</taxon>
        <taxon>Metazoa</taxon>
        <taxon>Spiralia</taxon>
        <taxon>Gnathifera</taxon>
        <taxon>Rotifera</taxon>
        <taxon>Eurotatoria</taxon>
        <taxon>Bdelloidea</taxon>
        <taxon>Adinetida</taxon>
        <taxon>Adinetidae</taxon>
        <taxon>Adineta</taxon>
    </lineage>
</organism>
<dbReference type="PROSITE" id="PS51682">
    <property type="entry name" value="SAM_OMT_I"/>
    <property type="match status" value="1"/>
</dbReference>
<evidence type="ECO:0000256" key="2">
    <source>
        <dbReference type="ARBA" id="ARBA00022679"/>
    </source>
</evidence>
<dbReference type="SUPFAM" id="SSF53335">
    <property type="entry name" value="S-adenosyl-L-methionine-dependent methyltransferases"/>
    <property type="match status" value="1"/>
</dbReference>
<evidence type="ECO:0000313" key="7">
    <source>
        <dbReference type="EMBL" id="CAF0863332.1"/>
    </source>
</evidence>
<keyword evidence="2" id="KW-0808">Transferase</keyword>
<dbReference type="GO" id="GO:0008171">
    <property type="term" value="F:O-methyltransferase activity"/>
    <property type="evidence" value="ECO:0007669"/>
    <property type="project" value="InterPro"/>
</dbReference>
<dbReference type="InterPro" id="IPR029063">
    <property type="entry name" value="SAM-dependent_MTases_sf"/>
</dbReference>
<evidence type="ECO:0000256" key="4">
    <source>
        <dbReference type="ARBA" id="ARBA00023453"/>
    </source>
</evidence>
<evidence type="ECO:0000313" key="5">
    <source>
        <dbReference type="EMBL" id="CAF0749977.1"/>
    </source>
</evidence>
<evidence type="ECO:0008006" key="9">
    <source>
        <dbReference type="Google" id="ProtNLM"/>
    </source>
</evidence>
<name>A0A813U2P8_9BILA</name>
<dbReference type="EMBL" id="CAJNOM010000032">
    <property type="protein sequence ID" value="CAF0863332.1"/>
    <property type="molecule type" value="Genomic_DNA"/>
</dbReference>
<dbReference type="Proteomes" id="UP000663877">
    <property type="component" value="Unassembled WGS sequence"/>
</dbReference>
<dbReference type="GO" id="GO:0008757">
    <property type="term" value="F:S-adenosylmethionine-dependent methyltransferase activity"/>
    <property type="evidence" value="ECO:0007669"/>
    <property type="project" value="TreeGrafter"/>
</dbReference>
<evidence type="ECO:0000256" key="1">
    <source>
        <dbReference type="ARBA" id="ARBA00022603"/>
    </source>
</evidence>
<evidence type="ECO:0000313" key="6">
    <source>
        <dbReference type="EMBL" id="CAF0822860.1"/>
    </source>
</evidence>
<dbReference type="Proteomes" id="UP000663832">
    <property type="component" value="Unassembled WGS sequence"/>
</dbReference>
<gene>
    <name evidence="5" type="ORF">BJG266_LOCUS2384</name>
    <name evidence="6" type="ORF">QVE165_LOCUS5360</name>
    <name evidence="7" type="ORF">QVE165_LOCUS7491</name>
</gene>
<evidence type="ECO:0000256" key="3">
    <source>
        <dbReference type="ARBA" id="ARBA00022691"/>
    </source>
</evidence>
<dbReference type="EMBL" id="CAJNOM010000021">
    <property type="protein sequence ID" value="CAF0822860.1"/>
    <property type="molecule type" value="Genomic_DNA"/>
</dbReference>
<proteinExistence type="inferred from homology"/>
<dbReference type="Pfam" id="PF01596">
    <property type="entry name" value="Methyltransf_3"/>
    <property type="match status" value="1"/>
</dbReference>
<keyword evidence="8" id="KW-1185">Reference proteome</keyword>
<keyword evidence="3" id="KW-0949">S-adenosyl-L-methionine</keyword>
<dbReference type="EMBL" id="CAJNOI010000005">
    <property type="protein sequence ID" value="CAF0749977.1"/>
    <property type="molecule type" value="Genomic_DNA"/>
</dbReference>
<comment type="similarity">
    <text evidence="4">Belongs to the class I-like SAM-binding methyltransferase superfamily. Cation-dependent O-methyltransferase family.</text>
</comment>
<reference evidence="6" key="1">
    <citation type="submission" date="2021-02" db="EMBL/GenBank/DDBJ databases">
        <authorList>
            <person name="Nowell W R."/>
        </authorList>
    </citation>
    <scope>NUCLEOTIDE SEQUENCE</scope>
</reference>
<dbReference type="PANTHER" id="PTHR10509:SF14">
    <property type="entry name" value="CAFFEOYL-COA O-METHYLTRANSFERASE 3-RELATED"/>
    <property type="match status" value="1"/>
</dbReference>
<dbReference type="InterPro" id="IPR050362">
    <property type="entry name" value="Cation-dep_OMT"/>
</dbReference>
<dbReference type="OrthoDB" id="10251242at2759"/>